<dbReference type="RefSeq" id="WP_285153643.1">
    <property type="nucleotide sequence ID" value="NZ_JASSPP010000016.1"/>
</dbReference>
<dbReference type="EMBL" id="JASSPP010000016">
    <property type="protein sequence ID" value="MDK9581217.1"/>
    <property type="molecule type" value="Genomic_DNA"/>
</dbReference>
<evidence type="ECO:0000313" key="4">
    <source>
        <dbReference type="Proteomes" id="UP001225134"/>
    </source>
</evidence>
<evidence type="ECO:0000256" key="1">
    <source>
        <dbReference type="SAM" id="Coils"/>
    </source>
</evidence>
<feature type="transmembrane region" description="Helical" evidence="2">
    <location>
        <begin position="182"/>
        <end position="203"/>
    </location>
</feature>
<dbReference type="Proteomes" id="UP001225134">
    <property type="component" value="Unassembled WGS sequence"/>
</dbReference>
<protein>
    <submittedName>
        <fullName evidence="3">Uncharacterized protein</fullName>
    </submittedName>
</protein>
<keyword evidence="4" id="KW-1185">Reference proteome</keyword>
<keyword evidence="1" id="KW-0175">Coiled coil</keyword>
<keyword evidence="2" id="KW-1133">Transmembrane helix</keyword>
<name>A0ABT7HM27_9FUSO</name>
<organism evidence="3 4">
    <name type="scientific">Sneathia sanguinegens</name>
    <dbReference type="NCBI Taxonomy" id="40543"/>
    <lineage>
        <taxon>Bacteria</taxon>
        <taxon>Fusobacteriati</taxon>
        <taxon>Fusobacteriota</taxon>
        <taxon>Fusobacteriia</taxon>
        <taxon>Fusobacteriales</taxon>
        <taxon>Leptotrichiaceae</taxon>
        <taxon>Sneathia</taxon>
    </lineage>
</organism>
<evidence type="ECO:0000256" key="2">
    <source>
        <dbReference type="SAM" id="Phobius"/>
    </source>
</evidence>
<sequence length="268" mass="31287">MAGLIGEYVNVDFIEEQNTYFGYFENKDSIIFIHAKNIKSINKISKIVVEYIVQELIEAEEYTVEYLCSTIEKLKKYMEEQSINELESLAIIQSDANTYNAVLIGDIVFKYFENGNIAFETKAMSKCLGGVQNIKAYILEDKKLHENDSIKLYNKDLDCVTILFSKILQKDAIKSNKINIKFLIITFIFLFSIVYAVINMAIVKKYDRSLDEINNDLDIYIKNCEVQNINIEISNIEKLYKQLDRKKYLIIPQKKIIKFLNNKEKIKK</sequence>
<feature type="coiled-coil region" evidence="1">
    <location>
        <begin position="203"/>
        <end position="246"/>
    </location>
</feature>
<keyword evidence="2" id="KW-0812">Transmembrane</keyword>
<gene>
    <name evidence="3" type="ORF">QQA45_06955</name>
</gene>
<comment type="caution">
    <text evidence="3">The sequence shown here is derived from an EMBL/GenBank/DDBJ whole genome shotgun (WGS) entry which is preliminary data.</text>
</comment>
<reference evidence="3 4" key="1">
    <citation type="submission" date="2023-06" db="EMBL/GenBank/DDBJ databases">
        <title>Antibody response to the Sneathia vaginalis cytopathogenic toxin A during pregnancy.</title>
        <authorList>
            <person name="Mccoy Z.T."/>
            <person name="Serrano M.G."/>
            <person name="Spaine K."/>
            <person name="Edwards D.J."/>
            <person name="Buck G.A."/>
            <person name="Jefferson K."/>
        </authorList>
    </citation>
    <scope>NUCLEOTIDE SEQUENCE [LARGE SCALE GENOMIC DNA]</scope>
    <source>
        <strain evidence="3 4">CCUG 42621</strain>
    </source>
</reference>
<accession>A0ABT7HM27</accession>
<keyword evidence="2" id="KW-0472">Membrane</keyword>
<proteinExistence type="predicted"/>
<evidence type="ECO:0000313" key="3">
    <source>
        <dbReference type="EMBL" id="MDK9581217.1"/>
    </source>
</evidence>